<feature type="domain" description="T-SNARE coiled-coil homology" evidence="11">
    <location>
        <begin position="60"/>
        <end position="122"/>
    </location>
</feature>
<dbReference type="Pfam" id="PF05739">
    <property type="entry name" value="SNARE"/>
    <property type="match status" value="1"/>
</dbReference>
<gene>
    <name evidence="12" type="ORF">ASEP1449_LOCUS10161</name>
</gene>
<sequence length="156" mass="17610">MQELSVEFRQKQRKYLADVQAQKGIVDDSRFGILKEEDHADGGFGFTSQQQSLSVVDDLTQAVQSRDTEIAQIASSIEELGAIFKELAVLVIDQGTILDRIDYNMEAVVEHTKEGIQQLESAETHQKNSRPMKCIMCLLCTIAVLLLILILKHRHR</sequence>
<evidence type="ECO:0000313" key="12">
    <source>
        <dbReference type="EMBL" id="CAD9818329.1"/>
    </source>
</evidence>
<dbReference type="InterPro" id="IPR045242">
    <property type="entry name" value="Syntaxin"/>
</dbReference>
<accession>A0A7S2UFZ5</accession>
<organism evidence="12">
    <name type="scientific">Attheya septentrionalis</name>
    <dbReference type="NCBI Taxonomy" id="420275"/>
    <lineage>
        <taxon>Eukaryota</taxon>
        <taxon>Sar</taxon>
        <taxon>Stramenopiles</taxon>
        <taxon>Ochrophyta</taxon>
        <taxon>Bacillariophyta</taxon>
        <taxon>Coscinodiscophyceae</taxon>
        <taxon>Chaetocerotophycidae</taxon>
        <taxon>Chaetocerotales</taxon>
        <taxon>Attheyaceae</taxon>
        <taxon>Attheya</taxon>
    </lineage>
</organism>
<evidence type="ECO:0000256" key="5">
    <source>
        <dbReference type="ARBA" id="ARBA00022927"/>
    </source>
</evidence>
<dbReference type="Gene3D" id="1.20.5.110">
    <property type="match status" value="1"/>
</dbReference>
<reference evidence="12" key="1">
    <citation type="submission" date="2021-01" db="EMBL/GenBank/DDBJ databases">
        <authorList>
            <person name="Corre E."/>
            <person name="Pelletier E."/>
            <person name="Niang G."/>
            <person name="Scheremetjew M."/>
            <person name="Finn R."/>
            <person name="Kale V."/>
            <person name="Holt S."/>
            <person name="Cochrane G."/>
            <person name="Meng A."/>
            <person name="Brown T."/>
            <person name="Cohen L."/>
        </authorList>
    </citation>
    <scope>NUCLEOTIDE SEQUENCE</scope>
    <source>
        <strain evidence="12">CCMP2084</strain>
    </source>
</reference>
<keyword evidence="9 10" id="KW-0472">Membrane</keyword>
<evidence type="ECO:0000256" key="9">
    <source>
        <dbReference type="ARBA" id="ARBA00023136"/>
    </source>
</evidence>
<keyword evidence="3" id="KW-0813">Transport</keyword>
<dbReference type="EMBL" id="HBHQ01015231">
    <property type="protein sequence ID" value="CAD9818329.1"/>
    <property type="molecule type" value="Transcribed_RNA"/>
</dbReference>
<keyword evidence="7" id="KW-0333">Golgi apparatus</keyword>
<keyword evidence="5" id="KW-0653">Protein transport</keyword>
<dbReference type="SUPFAM" id="SSF47661">
    <property type="entry name" value="t-snare proteins"/>
    <property type="match status" value="1"/>
</dbReference>
<dbReference type="InterPro" id="IPR006012">
    <property type="entry name" value="Syntaxin/epimorphin_CS"/>
</dbReference>
<dbReference type="InterPro" id="IPR000727">
    <property type="entry name" value="T_SNARE_dom"/>
</dbReference>
<evidence type="ECO:0000259" key="11">
    <source>
        <dbReference type="PROSITE" id="PS50192"/>
    </source>
</evidence>
<protein>
    <recommendedName>
        <fullName evidence="11">t-SNARE coiled-coil homology domain-containing protein</fullName>
    </recommendedName>
</protein>
<dbReference type="SMART" id="SM00397">
    <property type="entry name" value="t_SNARE"/>
    <property type="match status" value="1"/>
</dbReference>
<dbReference type="PANTHER" id="PTHR19957:SF83">
    <property type="entry name" value="SYNTAXIN-16"/>
    <property type="match status" value="1"/>
</dbReference>
<comment type="similarity">
    <text evidence="2">Belongs to the syntaxin family.</text>
</comment>
<dbReference type="AlphaFoldDB" id="A0A7S2UFZ5"/>
<evidence type="ECO:0000256" key="7">
    <source>
        <dbReference type="ARBA" id="ARBA00023034"/>
    </source>
</evidence>
<dbReference type="PROSITE" id="PS50192">
    <property type="entry name" value="T_SNARE"/>
    <property type="match status" value="1"/>
</dbReference>
<evidence type="ECO:0000256" key="10">
    <source>
        <dbReference type="SAM" id="Phobius"/>
    </source>
</evidence>
<keyword evidence="4 10" id="KW-0812">Transmembrane</keyword>
<dbReference type="GO" id="GO:0031201">
    <property type="term" value="C:SNARE complex"/>
    <property type="evidence" value="ECO:0007669"/>
    <property type="project" value="TreeGrafter"/>
</dbReference>
<dbReference type="GO" id="GO:0005484">
    <property type="term" value="F:SNAP receptor activity"/>
    <property type="evidence" value="ECO:0007669"/>
    <property type="project" value="InterPro"/>
</dbReference>
<evidence type="ECO:0000256" key="6">
    <source>
        <dbReference type="ARBA" id="ARBA00022989"/>
    </source>
</evidence>
<dbReference type="GO" id="GO:0048278">
    <property type="term" value="P:vesicle docking"/>
    <property type="evidence" value="ECO:0007669"/>
    <property type="project" value="TreeGrafter"/>
</dbReference>
<evidence type="ECO:0000256" key="3">
    <source>
        <dbReference type="ARBA" id="ARBA00022448"/>
    </source>
</evidence>
<name>A0A7S2UFZ5_9STRA</name>
<comment type="subcellular location">
    <subcellularLocation>
        <location evidence="1">Golgi apparatus membrane</location>
        <topology evidence="1">Single-pass type IV membrane protein</topology>
    </subcellularLocation>
</comment>
<dbReference type="InterPro" id="IPR010989">
    <property type="entry name" value="SNARE"/>
</dbReference>
<dbReference type="GO" id="GO:0006886">
    <property type="term" value="P:intracellular protein transport"/>
    <property type="evidence" value="ECO:0007669"/>
    <property type="project" value="InterPro"/>
</dbReference>
<dbReference type="GO" id="GO:0000139">
    <property type="term" value="C:Golgi membrane"/>
    <property type="evidence" value="ECO:0007669"/>
    <property type="project" value="UniProtKB-SubCell"/>
</dbReference>
<feature type="transmembrane region" description="Helical" evidence="10">
    <location>
        <begin position="134"/>
        <end position="151"/>
    </location>
</feature>
<keyword evidence="8" id="KW-0175">Coiled coil</keyword>
<dbReference type="CDD" id="cd15845">
    <property type="entry name" value="SNARE_syntaxin16"/>
    <property type="match status" value="1"/>
</dbReference>
<dbReference type="PROSITE" id="PS00914">
    <property type="entry name" value="SYNTAXIN"/>
    <property type="match status" value="1"/>
</dbReference>
<dbReference type="GO" id="GO:0000149">
    <property type="term" value="F:SNARE binding"/>
    <property type="evidence" value="ECO:0007669"/>
    <property type="project" value="TreeGrafter"/>
</dbReference>
<evidence type="ECO:0000256" key="4">
    <source>
        <dbReference type="ARBA" id="ARBA00022692"/>
    </source>
</evidence>
<dbReference type="PANTHER" id="PTHR19957">
    <property type="entry name" value="SYNTAXIN"/>
    <property type="match status" value="1"/>
</dbReference>
<evidence type="ECO:0000256" key="1">
    <source>
        <dbReference type="ARBA" id="ARBA00004409"/>
    </source>
</evidence>
<evidence type="ECO:0000256" key="8">
    <source>
        <dbReference type="ARBA" id="ARBA00023054"/>
    </source>
</evidence>
<keyword evidence="6 10" id="KW-1133">Transmembrane helix</keyword>
<proteinExistence type="inferred from homology"/>
<dbReference type="GO" id="GO:0006906">
    <property type="term" value="P:vesicle fusion"/>
    <property type="evidence" value="ECO:0007669"/>
    <property type="project" value="TreeGrafter"/>
</dbReference>
<evidence type="ECO:0000256" key="2">
    <source>
        <dbReference type="ARBA" id="ARBA00009063"/>
    </source>
</evidence>